<name>A0A9X2HS30_9SPHN</name>
<keyword evidence="2" id="KW-1185">Reference proteome</keyword>
<comment type="caution">
    <text evidence="1">The sequence shown here is derived from an EMBL/GenBank/DDBJ whole genome shotgun (WGS) entry which is preliminary data.</text>
</comment>
<organism evidence="1 2">
    <name type="scientific">Sphingomonas liriopis</name>
    <dbReference type="NCBI Taxonomy" id="2949094"/>
    <lineage>
        <taxon>Bacteria</taxon>
        <taxon>Pseudomonadati</taxon>
        <taxon>Pseudomonadota</taxon>
        <taxon>Alphaproteobacteria</taxon>
        <taxon>Sphingomonadales</taxon>
        <taxon>Sphingomonadaceae</taxon>
        <taxon>Sphingomonas</taxon>
    </lineage>
</organism>
<dbReference type="Proteomes" id="UP001139486">
    <property type="component" value="Unassembled WGS sequence"/>
</dbReference>
<accession>A0A9X2HS30</accession>
<dbReference type="AlphaFoldDB" id="A0A9X2HS30"/>
<reference evidence="1" key="1">
    <citation type="submission" date="2022-05" db="EMBL/GenBank/DDBJ databases">
        <title>Sphingomonas sp. strain RP10 Genome sequencing and assembly.</title>
        <authorList>
            <person name="Kim I."/>
        </authorList>
    </citation>
    <scope>NUCLEOTIDE SEQUENCE</scope>
    <source>
        <strain evidence="1">RP10</strain>
    </source>
</reference>
<gene>
    <name evidence="1" type="ORF">M9979_08080</name>
</gene>
<protein>
    <submittedName>
        <fullName evidence="1">Uncharacterized protein</fullName>
    </submittedName>
</protein>
<evidence type="ECO:0000313" key="2">
    <source>
        <dbReference type="Proteomes" id="UP001139486"/>
    </source>
</evidence>
<proteinExistence type="predicted"/>
<dbReference type="RefSeq" id="WP_254288847.1">
    <property type="nucleotide sequence ID" value="NZ_JAMLDY010000008.1"/>
</dbReference>
<sequence length="56" mass="6225">MTADFHPAAKARTGDYVVRRPREADALGHALRGVFGETPMPRDLTALLQRLDRVAH</sequence>
<evidence type="ECO:0000313" key="1">
    <source>
        <dbReference type="EMBL" id="MCP3734827.1"/>
    </source>
</evidence>
<dbReference type="EMBL" id="JAMLDY010000008">
    <property type="protein sequence ID" value="MCP3734827.1"/>
    <property type="molecule type" value="Genomic_DNA"/>
</dbReference>